<gene>
    <name evidence="1" type="ORF">EPA93_46640</name>
</gene>
<evidence type="ECO:0000313" key="2">
    <source>
        <dbReference type="Proteomes" id="UP000290365"/>
    </source>
</evidence>
<dbReference type="AlphaFoldDB" id="A0A4P6K433"/>
<sequence>MNQILQKKPVSRKPRIELSPEERKELNTIIDLLIPADENFPPPSSLHLLDEFLYHLHPRADNKLALILNEKRLRAVLRDLNVAAGGSFCQARQEEQQELLRNLECRDLAFFQELWALANHSYYTRLATWHSSTPTILNTSIPT</sequence>
<dbReference type="KEGG" id="kbs:EPA93_46640"/>
<evidence type="ECO:0000313" key="1">
    <source>
        <dbReference type="EMBL" id="QBD83047.1"/>
    </source>
</evidence>
<evidence type="ECO:0008006" key="3">
    <source>
        <dbReference type="Google" id="ProtNLM"/>
    </source>
</evidence>
<keyword evidence="2" id="KW-1185">Reference proteome</keyword>
<dbReference type="Proteomes" id="UP000290365">
    <property type="component" value="Chromosome"/>
</dbReference>
<organism evidence="1 2">
    <name type="scientific">Ktedonosporobacter rubrisoli</name>
    <dbReference type="NCBI Taxonomy" id="2509675"/>
    <lineage>
        <taxon>Bacteria</taxon>
        <taxon>Bacillati</taxon>
        <taxon>Chloroflexota</taxon>
        <taxon>Ktedonobacteria</taxon>
        <taxon>Ktedonobacterales</taxon>
        <taxon>Ktedonosporobacteraceae</taxon>
        <taxon>Ktedonosporobacter</taxon>
    </lineage>
</organism>
<name>A0A4P6K433_KTERU</name>
<proteinExistence type="predicted"/>
<dbReference type="RefSeq" id="WP_129894115.1">
    <property type="nucleotide sequence ID" value="NZ_CP035758.1"/>
</dbReference>
<protein>
    <recommendedName>
        <fullName evidence="3">Gluconate 2-dehydrogenase subunit 3 family protein</fullName>
    </recommendedName>
</protein>
<dbReference type="EMBL" id="CP035758">
    <property type="protein sequence ID" value="QBD83047.1"/>
    <property type="molecule type" value="Genomic_DNA"/>
</dbReference>
<dbReference type="OrthoDB" id="161488at2"/>
<accession>A0A4P6K433</accession>
<reference evidence="1 2" key="1">
    <citation type="submission" date="2019-01" db="EMBL/GenBank/DDBJ databases">
        <title>Ktedonosporobacter rubrisoli SCAWS-G2.</title>
        <authorList>
            <person name="Huang Y."/>
            <person name="Yan B."/>
        </authorList>
    </citation>
    <scope>NUCLEOTIDE SEQUENCE [LARGE SCALE GENOMIC DNA]</scope>
    <source>
        <strain evidence="1 2">SCAWS-G2</strain>
    </source>
</reference>